<dbReference type="InterPro" id="IPR010540">
    <property type="entry name" value="CmpB_TMEM229"/>
</dbReference>
<dbReference type="PROSITE" id="PS51831">
    <property type="entry name" value="HD"/>
    <property type="match status" value="1"/>
</dbReference>
<dbReference type="Pfam" id="PF01966">
    <property type="entry name" value="HD"/>
    <property type="match status" value="1"/>
</dbReference>
<proteinExistence type="predicted"/>
<dbReference type="Gene3D" id="1.10.3210.10">
    <property type="entry name" value="Hypothetical protein af1432"/>
    <property type="match status" value="1"/>
</dbReference>
<feature type="transmembrane region" description="Helical" evidence="1">
    <location>
        <begin position="21"/>
        <end position="41"/>
    </location>
</feature>
<evidence type="ECO:0000259" key="2">
    <source>
        <dbReference type="PROSITE" id="PS51831"/>
    </source>
</evidence>
<evidence type="ECO:0000256" key="1">
    <source>
        <dbReference type="SAM" id="Phobius"/>
    </source>
</evidence>
<evidence type="ECO:0000313" key="4">
    <source>
        <dbReference type="Proteomes" id="UP000005435"/>
    </source>
</evidence>
<dbReference type="HOGENOM" id="CLU_757997_0_0_9"/>
<dbReference type="AlphaFoldDB" id="G8LY01"/>
<accession>G8LY01</accession>
<dbReference type="Proteomes" id="UP000005435">
    <property type="component" value="Chromosome"/>
</dbReference>
<reference evidence="4" key="1">
    <citation type="submission" date="2011-12" db="EMBL/GenBank/DDBJ databases">
        <title>Complete sequence of Clostridium clariflavum DSM 19732.</title>
        <authorList>
            <consortium name="US DOE Joint Genome Institute"/>
            <person name="Lucas S."/>
            <person name="Han J."/>
            <person name="Lapidus A."/>
            <person name="Cheng J.-F."/>
            <person name="Goodwin L."/>
            <person name="Pitluck S."/>
            <person name="Peters L."/>
            <person name="Teshima H."/>
            <person name="Detter J.C."/>
            <person name="Han C."/>
            <person name="Tapia R."/>
            <person name="Land M."/>
            <person name="Hauser L."/>
            <person name="Kyrpides N."/>
            <person name="Ivanova N."/>
            <person name="Pagani I."/>
            <person name="Kitzmiller T."/>
            <person name="Lynd L."/>
            <person name="Izquierdo J."/>
            <person name="Woyke T."/>
        </authorList>
    </citation>
    <scope>NUCLEOTIDE SEQUENCE [LARGE SCALE GENOMIC DNA]</scope>
    <source>
        <strain evidence="4">DSM 19732 / NBRC 101661 / EBR45</strain>
    </source>
</reference>
<dbReference type="EMBL" id="CP003065">
    <property type="protein sequence ID" value="AEV69933.1"/>
    <property type="molecule type" value="Genomic_DNA"/>
</dbReference>
<gene>
    <name evidence="3" type="ordered locus">Clocl_3436</name>
</gene>
<dbReference type="InterPro" id="IPR003607">
    <property type="entry name" value="HD/PDEase_dom"/>
</dbReference>
<name>G8LY01_ACECE</name>
<keyword evidence="1" id="KW-0812">Transmembrane</keyword>
<dbReference type="Pfam" id="PF06541">
    <property type="entry name" value="ABC_trans_CmpB"/>
    <property type="match status" value="1"/>
</dbReference>
<dbReference type="CDD" id="cd00077">
    <property type="entry name" value="HDc"/>
    <property type="match status" value="1"/>
</dbReference>
<reference evidence="3 4" key="2">
    <citation type="journal article" date="2012" name="Stand. Genomic Sci.">
        <title>Complete Genome Sequence of Clostridium clariflavum DSM 19732.</title>
        <authorList>
            <person name="Izquierdo J.A."/>
            <person name="Goodwin L."/>
            <person name="Davenport K.W."/>
            <person name="Teshima H."/>
            <person name="Bruce D."/>
            <person name="Detter C."/>
            <person name="Tapia R."/>
            <person name="Han S."/>
            <person name="Land M."/>
            <person name="Hauser L."/>
            <person name="Jeffries C.D."/>
            <person name="Han J."/>
            <person name="Pitluck S."/>
            <person name="Nolan M."/>
            <person name="Chen A."/>
            <person name="Huntemann M."/>
            <person name="Mavromatis K."/>
            <person name="Mikhailova N."/>
            <person name="Liolios K."/>
            <person name="Woyke T."/>
            <person name="Lynd L.R."/>
        </authorList>
    </citation>
    <scope>NUCLEOTIDE SEQUENCE [LARGE SCALE GENOMIC DNA]</scope>
    <source>
        <strain evidence="4">DSM 19732 / NBRC 101661 / EBR45</strain>
    </source>
</reference>
<dbReference type="eggNOG" id="COG1418">
    <property type="taxonomic scope" value="Bacteria"/>
</dbReference>
<dbReference type="STRING" id="720554.Clocl_3436"/>
<dbReference type="eggNOG" id="COG4905">
    <property type="taxonomic scope" value="Bacteria"/>
</dbReference>
<keyword evidence="4" id="KW-1185">Reference proteome</keyword>
<organism evidence="3 4">
    <name type="scientific">Acetivibrio clariflavus (strain DSM 19732 / NBRC 101661 / EBR45)</name>
    <name type="common">Clostridium clariflavum</name>
    <dbReference type="NCBI Taxonomy" id="720554"/>
    <lineage>
        <taxon>Bacteria</taxon>
        <taxon>Bacillati</taxon>
        <taxon>Bacillota</taxon>
        <taxon>Clostridia</taxon>
        <taxon>Eubacteriales</taxon>
        <taxon>Oscillospiraceae</taxon>
        <taxon>Acetivibrio</taxon>
    </lineage>
</organism>
<evidence type="ECO:0000313" key="3">
    <source>
        <dbReference type="EMBL" id="AEV69933.1"/>
    </source>
</evidence>
<feature type="transmembrane region" description="Helical" evidence="1">
    <location>
        <begin position="53"/>
        <end position="72"/>
    </location>
</feature>
<protein>
    <submittedName>
        <fullName evidence="3">Putative membrane protein</fullName>
    </submittedName>
</protein>
<dbReference type="SUPFAM" id="SSF109604">
    <property type="entry name" value="HD-domain/PDEase-like"/>
    <property type="match status" value="1"/>
</dbReference>
<dbReference type="InterPro" id="IPR006674">
    <property type="entry name" value="HD_domain"/>
</dbReference>
<keyword evidence="1" id="KW-0472">Membrane</keyword>
<dbReference type="KEGG" id="ccl:Clocl_3436"/>
<keyword evidence="1" id="KW-1133">Transmembrane helix</keyword>
<feature type="domain" description="HD" evidence="2">
    <location>
        <begin position="244"/>
        <end position="351"/>
    </location>
</feature>
<sequence length="365" mass="42435">MGWIWESIYYAIRERKLANRGFLNGPICPIYGCGALLGFLIYDLIQSGHLPNIEWWMIFILGFIISMALEYSTSWTLEKLFKARWWDYSNIPLNINGRTSVPTSVTFGVVAILAEKVLIPLVYRSLSKSSESLLDILAHIFVSIISIDTTLTISSLTNFQKHVASIDEAFQNHMADIVERVYNNQNFFCYKVIERIKVFKLPGRKNRIAKQLREKQFDELIKDYFEHDVIKQMDKYIQHGTTTTLQHCENVAWICYLINRKLNLNADEKELVEAAILHDLFLYDWHDGHPSRKTHGFDHADIACNNAVKHFDISEKQREAIRSHMWPLNITRIPKSKVAIIICLADKYCALIETIRLNKHFGLRN</sequence>